<evidence type="ECO:0000313" key="1">
    <source>
        <dbReference type="EMBL" id="RKX71712.1"/>
    </source>
</evidence>
<dbReference type="Proteomes" id="UP000268469">
    <property type="component" value="Unassembled WGS sequence"/>
</dbReference>
<dbReference type="EMBL" id="QNBE01000003">
    <property type="protein sequence ID" value="RKX71712.1"/>
    <property type="molecule type" value="Genomic_DNA"/>
</dbReference>
<proteinExistence type="predicted"/>
<comment type="caution">
    <text evidence="1">The sequence shown here is derived from an EMBL/GenBank/DDBJ whole genome shotgun (WGS) entry which is preliminary data.</text>
</comment>
<accession>A0A660SMJ9</accession>
<reference evidence="1 2" key="1">
    <citation type="submission" date="2018-06" db="EMBL/GenBank/DDBJ databases">
        <title>Extensive metabolic versatility and redundancy in microbially diverse, dynamic hydrothermal sediments.</title>
        <authorList>
            <person name="Dombrowski N."/>
            <person name="Teske A."/>
            <person name="Baker B.J."/>
        </authorList>
    </citation>
    <scope>NUCLEOTIDE SEQUENCE [LARGE SCALE GENOMIC DNA]</scope>
    <source>
        <strain evidence="1">B36_G15</strain>
    </source>
</reference>
<evidence type="ECO:0000313" key="2">
    <source>
        <dbReference type="Proteomes" id="UP000268469"/>
    </source>
</evidence>
<sequence>MSFQLPSGVTVLEDETGYCFEPYEGYRLEMVTNQPYDFIYLIAVSSERLYSLFRSLTECCLPDSVFFILEHHALEPKSYLSPYWEKKLIIDFLTPYHNFLANDGGIGFGLAHSTSDHHSEIFVDDHKIVTLFTSRRKDVEKVIKSFAIPHHEKMEFLSQYPHLHTHHPESEELIETILTRLNMRSS</sequence>
<organism evidence="1 2">
    <name type="scientific">candidate division WOR-3 bacterium</name>
    <dbReference type="NCBI Taxonomy" id="2052148"/>
    <lineage>
        <taxon>Bacteria</taxon>
        <taxon>Bacteria division WOR-3</taxon>
    </lineage>
</organism>
<gene>
    <name evidence="1" type="ORF">DRP53_00570</name>
</gene>
<protein>
    <submittedName>
        <fullName evidence="1">Uncharacterized protein</fullName>
    </submittedName>
</protein>
<name>A0A660SMJ9_UNCW3</name>
<dbReference type="AlphaFoldDB" id="A0A660SMJ9"/>